<dbReference type="PANTHER" id="PTHR33055">
    <property type="entry name" value="TRANSPOSASE FOR INSERTION SEQUENCE ELEMENT IS1111A"/>
    <property type="match status" value="1"/>
</dbReference>
<proteinExistence type="predicted"/>
<dbReference type="HOGENOM" id="CLU_066381_0_0_2"/>
<protein>
    <submittedName>
        <fullName evidence="3">Transposase</fullName>
    </submittedName>
</protein>
<name>D2PHU1_SACI9</name>
<evidence type="ECO:0000313" key="3">
    <source>
        <dbReference type="EMBL" id="ADB88526.1"/>
    </source>
</evidence>
<reference evidence="4" key="1">
    <citation type="journal article" date="2009" name="Proc. Natl. Acad. Sci. U.S.A.">
        <title>Biogeography of the Sulfolobus islandicus pan-genome.</title>
        <authorList>
            <person name="Reno M.L."/>
            <person name="Held N.L."/>
            <person name="Fields C.J."/>
            <person name="Burke P.V."/>
            <person name="Whitaker R.J."/>
        </authorList>
    </citation>
    <scope>NUCLEOTIDE SEQUENCE [LARGE SCALE GENOMIC DNA]</scope>
    <source>
        <strain evidence="4">L.D.8.5 / Lassen #2</strain>
    </source>
</reference>
<organism evidence="3 4">
    <name type="scientific">Saccharolobus islandicus (strain L.D.8.5 / Lassen #2)</name>
    <name type="common">Sulfolobus islandicus</name>
    <dbReference type="NCBI Taxonomy" id="425944"/>
    <lineage>
        <taxon>Archaea</taxon>
        <taxon>Thermoproteota</taxon>
        <taxon>Thermoprotei</taxon>
        <taxon>Sulfolobales</taxon>
        <taxon>Sulfolobaceae</taxon>
        <taxon>Saccharolobus</taxon>
    </lineage>
</organism>
<feature type="domain" description="Transposase IS116/IS110/IS902 C-terminal" evidence="2">
    <location>
        <begin position="274"/>
        <end position="359"/>
    </location>
</feature>
<dbReference type="GO" id="GO:0006313">
    <property type="term" value="P:DNA transposition"/>
    <property type="evidence" value="ECO:0007669"/>
    <property type="project" value="InterPro"/>
</dbReference>
<gene>
    <name evidence="3" type="ordered locus">LD85_2931</name>
</gene>
<evidence type="ECO:0000259" key="1">
    <source>
        <dbReference type="Pfam" id="PF01548"/>
    </source>
</evidence>
<dbReference type="InterPro" id="IPR047650">
    <property type="entry name" value="Transpos_IS110"/>
</dbReference>
<dbReference type="PANTHER" id="PTHR33055:SF13">
    <property type="entry name" value="TRANSPOSASE"/>
    <property type="match status" value="1"/>
</dbReference>
<dbReference type="GO" id="GO:0003677">
    <property type="term" value="F:DNA binding"/>
    <property type="evidence" value="ECO:0007669"/>
    <property type="project" value="InterPro"/>
</dbReference>
<dbReference type="Proteomes" id="UP000001404">
    <property type="component" value="Chromosome"/>
</dbReference>
<evidence type="ECO:0000259" key="2">
    <source>
        <dbReference type="Pfam" id="PF02371"/>
    </source>
</evidence>
<sequence length="403" mass="46630">MSISFTLEILGLVIHLFYVNSYIGLLVGESNTLLDWGNMVDVSSEAKSSATGVTNPYRRTEHCDKIHAYRCDKEVGVIGIDVSKDHLITSRGRVRRYENSKKGYEEILKMKPCTIVLEPTGVYAIRPSQYFKEKGIKVLQVSPNMLSREKEFRGKKTDFYDAEKLENMVNKAKEYDYNPLKELVTLYLFLKDIETKYKNRLKRALFLVNDNDKVNKDRLERLAKGDFTREELYQLEYTPIVLEEIKILAKNLLEIQERLKEVRRMIEGQVPQDHVLLTIPGVGKLAAGIIIGIVGDIRRFPKPESFVAYCGLDPVVERSGRAVISRGISKRGNKYLRSLFYFLAVRNYSRNPTLLKFYETHKDRLKGKKLYVALARKLARVVWSVWYNNRPYEPVGVILVMQK</sequence>
<dbReference type="InterPro" id="IPR003346">
    <property type="entry name" value="Transposase_20"/>
</dbReference>
<dbReference type="AlphaFoldDB" id="D2PHU1"/>
<dbReference type="Pfam" id="PF02371">
    <property type="entry name" value="Transposase_20"/>
    <property type="match status" value="1"/>
</dbReference>
<feature type="domain" description="Transposase IS110-like N-terminal" evidence="1">
    <location>
        <begin position="78"/>
        <end position="205"/>
    </location>
</feature>
<dbReference type="KEGG" id="sii:LD85_2931"/>
<evidence type="ECO:0000313" key="4">
    <source>
        <dbReference type="Proteomes" id="UP000001404"/>
    </source>
</evidence>
<accession>D2PHU1</accession>
<dbReference type="InterPro" id="IPR002525">
    <property type="entry name" value="Transp_IS110-like_N"/>
</dbReference>
<dbReference type="EMBL" id="CP001731">
    <property type="protein sequence ID" value="ADB88526.1"/>
    <property type="molecule type" value="Genomic_DNA"/>
</dbReference>
<dbReference type="GO" id="GO:0004803">
    <property type="term" value="F:transposase activity"/>
    <property type="evidence" value="ECO:0007669"/>
    <property type="project" value="InterPro"/>
</dbReference>
<dbReference type="Pfam" id="PF01548">
    <property type="entry name" value="DEDD_Tnp_IS110"/>
    <property type="match status" value="1"/>
</dbReference>
<dbReference type="NCBIfam" id="NF033542">
    <property type="entry name" value="transpos_IS110"/>
    <property type="match status" value="1"/>
</dbReference>